<protein>
    <submittedName>
        <fullName evidence="1">Uncharacterized protein</fullName>
    </submittedName>
</protein>
<dbReference type="AlphaFoldDB" id="A0A815YS94"/>
<evidence type="ECO:0000313" key="5">
    <source>
        <dbReference type="Proteomes" id="UP000663829"/>
    </source>
</evidence>
<evidence type="ECO:0000313" key="3">
    <source>
        <dbReference type="EMBL" id="CAF4437611.1"/>
    </source>
</evidence>
<dbReference type="Proteomes" id="UP000681722">
    <property type="component" value="Unassembled WGS sequence"/>
</dbReference>
<dbReference type="EMBL" id="CAJOBA010080128">
    <property type="protein sequence ID" value="CAF4437611.1"/>
    <property type="molecule type" value="Genomic_DNA"/>
</dbReference>
<name>A0A815YS94_9BILA</name>
<comment type="caution">
    <text evidence="1">The sequence shown here is derived from an EMBL/GenBank/DDBJ whole genome shotgun (WGS) entry which is preliminary data.</text>
</comment>
<dbReference type="Proteomes" id="UP000677228">
    <property type="component" value="Unassembled WGS sequence"/>
</dbReference>
<dbReference type="EMBL" id="CAJOBC010096105">
    <property type="protein sequence ID" value="CAF4437612.1"/>
    <property type="molecule type" value="Genomic_DNA"/>
</dbReference>
<sequence length="155" mass="18514">MYSFFISSFKFSYWYVSEYKSNQLMSLKSPVTNNSSQNCSMCKNIPSQASCCECYQNFCLKCLKKHLSEKLLTFDNKIRKLQENFGNLYTDDMIENEMKVAEQQIVDWHRENVNKLNRILDDTKRNIYQTGKESELKLKKWQQENTSKLNNIREK</sequence>
<feature type="non-terminal residue" evidence="1">
    <location>
        <position position="1"/>
    </location>
</feature>
<organism evidence="1 5">
    <name type="scientific">Didymodactylos carnosus</name>
    <dbReference type="NCBI Taxonomy" id="1234261"/>
    <lineage>
        <taxon>Eukaryota</taxon>
        <taxon>Metazoa</taxon>
        <taxon>Spiralia</taxon>
        <taxon>Gnathifera</taxon>
        <taxon>Rotifera</taxon>
        <taxon>Eurotatoria</taxon>
        <taxon>Bdelloidea</taxon>
        <taxon>Philodinida</taxon>
        <taxon>Philodinidae</taxon>
        <taxon>Didymodactylos</taxon>
    </lineage>
</organism>
<evidence type="ECO:0000313" key="1">
    <source>
        <dbReference type="EMBL" id="CAF1573604.1"/>
    </source>
</evidence>
<reference evidence="1" key="1">
    <citation type="submission" date="2021-02" db="EMBL/GenBank/DDBJ databases">
        <authorList>
            <person name="Nowell W R."/>
        </authorList>
    </citation>
    <scope>NUCLEOTIDE SEQUENCE</scope>
</reference>
<accession>A0A815YS94</accession>
<dbReference type="EMBL" id="CAJNOQ010030254">
    <property type="protein sequence ID" value="CAF1573604.1"/>
    <property type="molecule type" value="Genomic_DNA"/>
</dbReference>
<keyword evidence="5" id="KW-1185">Reference proteome</keyword>
<dbReference type="Proteomes" id="UP000682733">
    <property type="component" value="Unassembled WGS sequence"/>
</dbReference>
<dbReference type="Proteomes" id="UP000663829">
    <property type="component" value="Unassembled WGS sequence"/>
</dbReference>
<proteinExistence type="predicted"/>
<gene>
    <name evidence="1" type="ORF">GPM918_LOCUS40565</name>
    <name evidence="2" type="ORF">OVA965_LOCUS43090</name>
    <name evidence="4" type="ORF">SRO942_LOCUS41518</name>
    <name evidence="3" type="ORF">TMI583_LOCUS45222</name>
</gene>
<evidence type="ECO:0000313" key="4">
    <source>
        <dbReference type="EMBL" id="CAF4437612.1"/>
    </source>
</evidence>
<dbReference type="EMBL" id="CAJNOK010055373">
    <property type="protein sequence ID" value="CAF1619203.1"/>
    <property type="molecule type" value="Genomic_DNA"/>
</dbReference>
<evidence type="ECO:0000313" key="2">
    <source>
        <dbReference type="EMBL" id="CAF1619203.1"/>
    </source>
</evidence>